<dbReference type="InterPro" id="IPR058353">
    <property type="entry name" value="DUF8040"/>
</dbReference>
<sequence>MDTSFPNVDPEGLLYQYETESDETDDVATWLEEEFTEYPDEAAAAKIVKSLLKSKGDEFELTLRVTKRQFHRLMDWLIANTSFSDNTLRACEQKLMVFLYIMGHAKTQRRTAYRFRISRRSVSRIFREVLSSTTWSSYM</sequence>
<protein>
    <recommendedName>
        <fullName evidence="1">DUF8040 domain-containing protein</fullName>
    </recommendedName>
</protein>
<dbReference type="Pfam" id="PF26138">
    <property type="entry name" value="DUF8040"/>
    <property type="match status" value="1"/>
</dbReference>
<reference evidence="2 3" key="1">
    <citation type="journal article" date="2020" name="bioRxiv">
        <title>Whole genome comparisons of ergot fungi reveals the divergence and evolution of species within the genus Claviceps are the result of varying mechanisms driving genome evolution and host range expansion.</title>
        <authorList>
            <person name="Wyka S.A."/>
            <person name="Mondo S.J."/>
            <person name="Liu M."/>
            <person name="Dettman J."/>
            <person name="Nalam V."/>
            <person name="Broders K.D."/>
        </authorList>
    </citation>
    <scope>NUCLEOTIDE SEQUENCE [LARGE SCALE GENOMIC DNA]</scope>
    <source>
        <strain evidence="2 3">CCC 1485</strain>
    </source>
</reference>
<organism evidence="2 3">
    <name type="scientific">Claviceps pazoutovae</name>
    <dbReference type="NCBI Taxonomy" id="1649127"/>
    <lineage>
        <taxon>Eukaryota</taxon>
        <taxon>Fungi</taxon>
        <taxon>Dikarya</taxon>
        <taxon>Ascomycota</taxon>
        <taxon>Pezizomycotina</taxon>
        <taxon>Sordariomycetes</taxon>
        <taxon>Hypocreomycetidae</taxon>
        <taxon>Hypocreales</taxon>
        <taxon>Clavicipitaceae</taxon>
        <taxon>Claviceps</taxon>
    </lineage>
</organism>
<name>A0A9P7SI03_9HYPO</name>
<dbReference type="OrthoDB" id="4961410at2759"/>
<dbReference type="EMBL" id="SRPO01000065">
    <property type="protein sequence ID" value="KAG5943569.1"/>
    <property type="molecule type" value="Genomic_DNA"/>
</dbReference>
<feature type="domain" description="DUF8040" evidence="1">
    <location>
        <begin position="45"/>
        <end position="132"/>
    </location>
</feature>
<evidence type="ECO:0000259" key="1">
    <source>
        <dbReference type="Pfam" id="PF26138"/>
    </source>
</evidence>
<dbReference type="AlphaFoldDB" id="A0A9P7SI03"/>
<dbReference type="Proteomes" id="UP000706124">
    <property type="component" value="Unassembled WGS sequence"/>
</dbReference>
<comment type="caution">
    <text evidence="2">The sequence shown here is derived from an EMBL/GenBank/DDBJ whole genome shotgun (WGS) entry which is preliminary data.</text>
</comment>
<evidence type="ECO:0000313" key="3">
    <source>
        <dbReference type="Proteomes" id="UP000706124"/>
    </source>
</evidence>
<evidence type="ECO:0000313" key="2">
    <source>
        <dbReference type="EMBL" id="KAG5943569.1"/>
    </source>
</evidence>
<accession>A0A9P7SI03</accession>
<proteinExistence type="predicted"/>
<gene>
    <name evidence="2" type="ORF">E4U60_006586</name>
</gene>
<keyword evidence="3" id="KW-1185">Reference proteome</keyword>